<name>E8U5V4_DEIML</name>
<feature type="chain" id="PRO_5003228371" evidence="1">
    <location>
        <begin position="21"/>
        <end position="498"/>
    </location>
</feature>
<dbReference type="eggNOG" id="COG2367">
    <property type="taxonomic scope" value="Bacteria"/>
</dbReference>
<protein>
    <submittedName>
        <fullName evidence="3">Beta lactamase-related protein</fullName>
    </submittedName>
</protein>
<dbReference type="GO" id="GO:0008800">
    <property type="term" value="F:beta-lactamase activity"/>
    <property type="evidence" value="ECO:0007669"/>
    <property type="project" value="InterPro"/>
</dbReference>
<feature type="domain" description="Beta-lactamase class A catalytic" evidence="2">
    <location>
        <begin position="247"/>
        <end position="348"/>
    </location>
</feature>
<reference evidence="4" key="2">
    <citation type="submission" date="2011-01" db="EMBL/GenBank/DDBJ databases">
        <title>The complete genome of Deinococcus maricopensis DSM 21211.</title>
        <authorList>
            <consortium name="US DOE Joint Genome Institute (JGI-PGF)"/>
            <person name="Lucas S."/>
            <person name="Copeland A."/>
            <person name="Lapidus A."/>
            <person name="Goodwin L."/>
            <person name="Pitluck S."/>
            <person name="Kyrpides N."/>
            <person name="Mavromatis K."/>
            <person name="Pagani I."/>
            <person name="Ivanova N."/>
            <person name="Ovchinnikova G."/>
            <person name="Zeytun A."/>
            <person name="Detter J.C."/>
            <person name="Han C."/>
            <person name="Land M."/>
            <person name="Hauser L."/>
            <person name="Markowitz V."/>
            <person name="Cheng J.-F."/>
            <person name="Hugenholtz P."/>
            <person name="Woyke T."/>
            <person name="Wu D."/>
            <person name="Pukall R."/>
            <person name="Gehrich-Schroeter G."/>
            <person name="Brambilla E."/>
            <person name="Klenk H.-P."/>
            <person name="Eisen J.A."/>
        </authorList>
    </citation>
    <scope>NUCLEOTIDE SEQUENCE [LARGE SCALE GENOMIC DNA]</scope>
    <source>
        <strain evidence="4">DSM 21211 / LMG 22137 / NRRL B-23946 / LB-34</strain>
    </source>
</reference>
<proteinExistence type="predicted"/>
<evidence type="ECO:0000313" key="3">
    <source>
        <dbReference type="EMBL" id="ADV66443.1"/>
    </source>
</evidence>
<dbReference type="PANTHER" id="PTHR35333:SF5">
    <property type="entry name" value="CONSERVED LIPOPROTEIN LPQF-RELATED"/>
    <property type="match status" value="1"/>
</dbReference>
<feature type="signal peptide" evidence="1">
    <location>
        <begin position="1"/>
        <end position="20"/>
    </location>
</feature>
<evidence type="ECO:0000313" key="4">
    <source>
        <dbReference type="Proteomes" id="UP000008635"/>
    </source>
</evidence>
<evidence type="ECO:0000259" key="2">
    <source>
        <dbReference type="Pfam" id="PF13354"/>
    </source>
</evidence>
<dbReference type="HOGENOM" id="CLU_042385_0_0_0"/>
<dbReference type="OrthoDB" id="9775096at2"/>
<dbReference type="Proteomes" id="UP000008635">
    <property type="component" value="Chromosome"/>
</dbReference>
<dbReference type="KEGG" id="dmr:Deima_0788"/>
<dbReference type="InterPro" id="IPR000871">
    <property type="entry name" value="Beta-lactam_class-A"/>
</dbReference>
<dbReference type="RefSeq" id="WP_013555948.1">
    <property type="nucleotide sequence ID" value="NC_014958.1"/>
</dbReference>
<dbReference type="InterPro" id="IPR045155">
    <property type="entry name" value="Beta-lactam_cat"/>
</dbReference>
<dbReference type="InterPro" id="IPR012338">
    <property type="entry name" value="Beta-lactam/transpept-like"/>
</dbReference>
<gene>
    <name evidence="3" type="ordered locus">Deima_0788</name>
</gene>
<reference evidence="3 4" key="1">
    <citation type="journal article" date="2011" name="Stand. Genomic Sci.">
        <title>Complete genome sequence of Deinococcus maricopensis type strain (LB-34).</title>
        <authorList>
            <person name="Pukall R."/>
            <person name="Zeytun A."/>
            <person name="Lucas S."/>
            <person name="Lapidus A."/>
            <person name="Hammon N."/>
            <person name="Deshpande S."/>
            <person name="Nolan M."/>
            <person name="Cheng J.F."/>
            <person name="Pitluck S."/>
            <person name="Liolios K."/>
            <person name="Pagani I."/>
            <person name="Mikhailova N."/>
            <person name="Ivanova N."/>
            <person name="Mavromatis K."/>
            <person name="Pati A."/>
            <person name="Tapia R."/>
            <person name="Han C."/>
            <person name="Goodwin L."/>
            <person name="Chen A."/>
            <person name="Palaniappan K."/>
            <person name="Land M."/>
            <person name="Hauser L."/>
            <person name="Chang Y.J."/>
            <person name="Jeffries C.D."/>
            <person name="Brambilla E.M."/>
            <person name="Rohde M."/>
            <person name="Goker M."/>
            <person name="Detter J.C."/>
            <person name="Woyke T."/>
            <person name="Bristow J."/>
            <person name="Eisen J.A."/>
            <person name="Markowitz V."/>
            <person name="Hugenholtz P."/>
            <person name="Kyrpides N.C."/>
            <person name="Klenk H.P."/>
        </authorList>
    </citation>
    <scope>NUCLEOTIDE SEQUENCE [LARGE SCALE GENOMIC DNA]</scope>
    <source>
        <strain evidence="4">DSM 21211 / LMG 22137 / NRRL B-23946 / LB-34</strain>
    </source>
</reference>
<dbReference type="GO" id="GO:0046677">
    <property type="term" value="P:response to antibiotic"/>
    <property type="evidence" value="ECO:0007669"/>
    <property type="project" value="InterPro"/>
</dbReference>
<keyword evidence="1" id="KW-0732">Signal</keyword>
<dbReference type="STRING" id="709986.Deima_0788"/>
<dbReference type="PANTHER" id="PTHR35333">
    <property type="entry name" value="BETA-LACTAMASE"/>
    <property type="match status" value="1"/>
</dbReference>
<dbReference type="Gene3D" id="3.40.710.10">
    <property type="entry name" value="DD-peptidase/beta-lactamase superfamily"/>
    <property type="match status" value="1"/>
</dbReference>
<organism evidence="3 4">
    <name type="scientific">Deinococcus maricopensis (strain DSM 21211 / LMG 22137 / NRRL B-23946 / LB-34)</name>
    <dbReference type="NCBI Taxonomy" id="709986"/>
    <lineage>
        <taxon>Bacteria</taxon>
        <taxon>Thermotogati</taxon>
        <taxon>Deinococcota</taxon>
        <taxon>Deinococci</taxon>
        <taxon>Deinococcales</taxon>
        <taxon>Deinococcaceae</taxon>
        <taxon>Deinococcus</taxon>
    </lineage>
</organism>
<keyword evidence="4" id="KW-1185">Reference proteome</keyword>
<dbReference type="GO" id="GO:0030655">
    <property type="term" value="P:beta-lactam antibiotic catabolic process"/>
    <property type="evidence" value="ECO:0007669"/>
    <property type="project" value="InterPro"/>
</dbReference>
<dbReference type="SUPFAM" id="SSF56601">
    <property type="entry name" value="beta-lactamase/transpeptidase-like"/>
    <property type="match status" value="1"/>
</dbReference>
<dbReference type="AlphaFoldDB" id="E8U5V4"/>
<dbReference type="Pfam" id="PF13354">
    <property type="entry name" value="Beta-lactamase2"/>
    <property type="match status" value="1"/>
</dbReference>
<sequence precursor="true">MTFLKQLAPAAALMAGVALAQTLSTPDALARLARADRLDAAWFSADFAALIPQMQAGFQGFRAAYGDFVGVQATGTDTYALKYARGNVNVRATTDARGVFRGLLITGMQAAPSTPPASTGAAPTTPAVRTGDATGQALARLLNADAANPAWFTPDFTPDVLAQVGPALAAYRQQFGRLTAVTSIGEEQYRAEYERGAVFLRAGVTSAGRFSLLYLGGALPNTADAAALTRAFGALGGHVSVLVTRDDTTIAAREPDARLAVGSAFKLGILAELQAQVRAGQHRWDEVVTLSDADRSYPSGRLHTWPAGTPVTVATLATEMLSESDNTATDTLLRLVGADAVGRRLRQPVVPSTRQLFVLSAPQNDALRARYAAGNDAVKRAVLAEVNQQGRPPQSSLVNSAVTYPQVEWFVSAQTLCGLLKDTAALPSTRVNGGPAENLGFPSASYKGGSERGVLNLTTVVRGASGAQYCLAATWNDAASLDEQTFLSLYQALFALVK</sequence>
<accession>E8U5V4</accession>
<dbReference type="EMBL" id="CP002454">
    <property type="protein sequence ID" value="ADV66443.1"/>
    <property type="molecule type" value="Genomic_DNA"/>
</dbReference>
<evidence type="ECO:0000256" key="1">
    <source>
        <dbReference type="SAM" id="SignalP"/>
    </source>
</evidence>